<dbReference type="RefSeq" id="WP_130356580.1">
    <property type="nucleotide sequence ID" value="NZ_SGXC01000001.1"/>
</dbReference>
<dbReference type="AlphaFoldDB" id="A0A4Q7NKB6"/>
<reference evidence="3 4" key="1">
    <citation type="submission" date="2019-02" db="EMBL/GenBank/DDBJ databases">
        <title>Genomic Encyclopedia of Type Strains, Phase IV (KMG-IV): sequencing the most valuable type-strain genomes for metagenomic binning, comparative biology and taxonomic classification.</title>
        <authorList>
            <person name="Goeker M."/>
        </authorList>
    </citation>
    <scope>NUCLEOTIDE SEQUENCE [LARGE SCALE GENOMIC DNA]</scope>
    <source>
        <strain evidence="3 4">K24</strain>
    </source>
</reference>
<feature type="domain" description="Isochorismatase-like" evidence="2">
    <location>
        <begin position="32"/>
        <end position="218"/>
    </location>
</feature>
<dbReference type="Proteomes" id="UP000292445">
    <property type="component" value="Unassembled WGS sequence"/>
</dbReference>
<dbReference type="InterPro" id="IPR000868">
    <property type="entry name" value="Isochorismatase-like_dom"/>
</dbReference>
<evidence type="ECO:0000256" key="1">
    <source>
        <dbReference type="ARBA" id="ARBA00022801"/>
    </source>
</evidence>
<evidence type="ECO:0000313" key="4">
    <source>
        <dbReference type="Proteomes" id="UP000292445"/>
    </source>
</evidence>
<dbReference type="InterPro" id="IPR050272">
    <property type="entry name" value="Isochorismatase-like_hydrls"/>
</dbReference>
<dbReference type="PANTHER" id="PTHR43540">
    <property type="entry name" value="PEROXYUREIDOACRYLATE/UREIDOACRYLATE AMIDOHYDROLASE-RELATED"/>
    <property type="match status" value="1"/>
</dbReference>
<organism evidence="3 4">
    <name type="scientific">Pigmentiphaga kullae</name>
    <dbReference type="NCBI Taxonomy" id="151784"/>
    <lineage>
        <taxon>Bacteria</taxon>
        <taxon>Pseudomonadati</taxon>
        <taxon>Pseudomonadota</taxon>
        <taxon>Betaproteobacteria</taxon>
        <taxon>Burkholderiales</taxon>
        <taxon>Alcaligenaceae</taxon>
        <taxon>Pigmentiphaga</taxon>
    </lineage>
</organism>
<keyword evidence="4" id="KW-1185">Reference proteome</keyword>
<proteinExistence type="predicted"/>
<dbReference type="CDD" id="cd00431">
    <property type="entry name" value="cysteine_hydrolases"/>
    <property type="match status" value="1"/>
</dbReference>
<dbReference type="OrthoDB" id="9781985at2"/>
<evidence type="ECO:0000259" key="2">
    <source>
        <dbReference type="Pfam" id="PF00857"/>
    </source>
</evidence>
<dbReference type="SUPFAM" id="SSF52499">
    <property type="entry name" value="Isochorismatase-like hydrolases"/>
    <property type="match status" value="1"/>
</dbReference>
<dbReference type="Pfam" id="PF00857">
    <property type="entry name" value="Isochorismatase"/>
    <property type="match status" value="1"/>
</dbReference>
<keyword evidence="1 3" id="KW-0378">Hydrolase</keyword>
<accession>A0A4Q7NKB6</accession>
<dbReference type="Gene3D" id="3.40.50.850">
    <property type="entry name" value="Isochorismatase-like"/>
    <property type="match status" value="1"/>
</dbReference>
<comment type="caution">
    <text evidence="3">The sequence shown here is derived from an EMBL/GenBank/DDBJ whole genome shotgun (WGS) entry which is preliminary data.</text>
</comment>
<dbReference type="GO" id="GO:0016787">
    <property type="term" value="F:hydrolase activity"/>
    <property type="evidence" value="ECO:0007669"/>
    <property type="project" value="UniProtKB-KW"/>
</dbReference>
<dbReference type="InterPro" id="IPR036380">
    <property type="entry name" value="Isochorismatase-like_sf"/>
</dbReference>
<protein>
    <submittedName>
        <fullName evidence="3">Ureidoacrylate peracid hydrolase</fullName>
    </submittedName>
</protein>
<evidence type="ECO:0000313" key="3">
    <source>
        <dbReference type="EMBL" id="RZS85356.1"/>
    </source>
</evidence>
<gene>
    <name evidence="3" type="ORF">EV675_1380</name>
</gene>
<name>A0A4Q7NKB6_9BURK</name>
<dbReference type="PANTHER" id="PTHR43540:SF6">
    <property type="entry name" value="ISOCHORISMATASE-LIKE DOMAIN-CONTAINING PROTEIN"/>
    <property type="match status" value="1"/>
</dbReference>
<sequence length="226" mass="24716">MHTLPIRQHIVDRVIARRGRLHLHERLDPARTALVVIDMQPTFVAPGSPAEVPESRSIVGNINTLARMLRRRGGLVAWVTHANLPVGQGSDWSGFYDHFVAADVRARTIEANAPRPASEALWQGMEPAPGDVHLAKNRYSALAHGSSGLERVLRSAGITHLLIAGTKTNICCESTGRDAMMLDFFPIMVADCLAALSDEEHRAALETFVQNFGDVREVSEIEGLMA</sequence>
<dbReference type="EMBL" id="SGXC01000001">
    <property type="protein sequence ID" value="RZS85356.1"/>
    <property type="molecule type" value="Genomic_DNA"/>
</dbReference>